<dbReference type="GO" id="GO:0004042">
    <property type="term" value="F:L-glutamate N-acetyltransferase activity"/>
    <property type="evidence" value="ECO:0007669"/>
    <property type="project" value="InterPro"/>
</dbReference>
<evidence type="ECO:0000256" key="1">
    <source>
        <dbReference type="ARBA" id="ARBA00022679"/>
    </source>
</evidence>
<dbReference type="EMBL" id="FR695877">
    <property type="protein sequence ID" value="CBX31013.1"/>
    <property type="molecule type" value="Genomic_DNA"/>
</dbReference>
<protein>
    <recommendedName>
        <fullName evidence="3">N-acetyltransferase domain-containing protein</fullName>
    </recommendedName>
</protein>
<dbReference type="SUPFAM" id="SSF55729">
    <property type="entry name" value="Acyl-CoA N-acyltransferases (Nat)"/>
    <property type="match status" value="1"/>
</dbReference>
<organism evidence="4">
    <name type="scientific">uncultured Desulfobacterium sp</name>
    <dbReference type="NCBI Taxonomy" id="201089"/>
    <lineage>
        <taxon>Bacteria</taxon>
        <taxon>Pseudomonadati</taxon>
        <taxon>Thermodesulfobacteriota</taxon>
        <taxon>Desulfobacteria</taxon>
        <taxon>Desulfobacterales</taxon>
        <taxon>Desulfobacteriaceae</taxon>
        <taxon>Desulfobacterium</taxon>
        <taxon>environmental samples</taxon>
    </lineage>
</organism>
<dbReference type="GO" id="GO:0006526">
    <property type="term" value="P:L-arginine biosynthetic process"/>
    <property type="evidence" value="ECO:0007669"/>
    <property type="project" value="InterPro"/>
</dbReference>
<dbReference type="PANTHER" id="PTHR30602">
    <property type="entry name" value="AMINO-ACID ACETYLTRANSFERASE"/>
    <property type="match status" value="1"/>
</dbReference>
<dbReference type="GO" id="GO:0005737">
    <property type="term" value="C:cytoplasm"/>
    <property type="evidence" value="ECO:0007669"/>
    <property type="project" value="InterPro"/>
</dbReference>
<evidence type="ECO:0000259" key="3">
    <source>
        <dbReference type="PROSITE" id="PS51186"/>
    </source>
</evidence>
<dbReference type="Pfam" id="PF00583">
    <property type="entry name" value="Acetyltransf_1"/>
    <property type="match status" value="1"/>
</dbReference>
<dbReference type="PROSITE" id="PS51186">
    <property type="entry name" value="GNAT"/>
    <property type="match status" value="1"/>
</dbReference>
<dbReference type="InterPro" id="IPR016181">
    <property type="entry name" value="Acyl_CoA_acyltransferase"/>
</dbReference>
<accession>E1YLN0</accession>
<reference evidence="4" key="1">
    <citation type="journal article" date="2011" name="Environ. Microbiol.">
        <title>Genomic insights into the metabolic potential of the polycyclic aromatic hydrocarbon degrading sulfate-reducing Deltaproteobacterium N47.</title>
        <authorList>
            <person name="Bergmann F."/>
            <person name="Selesi D."/>
            <person name="Weinmaier T."/>
            <person name="Tischler P."/>
            <person name="Rattei T."/>
            <person name="Meckenstock R.U."/>
        </authorList>
    </citation>
    <scope>NUCLEOTIDE SEQUENCE</scope>
</reference>
<dbReference type="PANTHER" id="PTHR30602:SF12">
    <property type="entry name" value="AMINO-ACID ACETYLTRANSFERASE NAGS1, CHLOROPLASTIC-RELATED"/>
    <property type="match status" value="1"/>
</dbReference>
<keyword evidence="2" id="KW-0012">Acyltransferase</keyword>
<name>E1YLN0_9BACT</name>
<keyword evidence="1" id="KW-0808">Transferase</keyword>
<dbReference type="Gene3D" id="3.40.630.30">
    <property type="match status" value="1"/>
</dbReference>
<gene>
    <name evidence="4" type="ORF">N47_E45250</name>
</gene>
<dbReference type="InterPro" id="IPR000182">
    <property type="entry name" value="GNAT_dom"/>
</dbReference>
<dbReference type="CDD" id="cd04301">
    <property type="entry name" value="NAT_SF"/>
    <property type="match status" value="1"/>
</dbReference>
<sequence>MAIRGYMIRKAQIDDIKAIHNLLQIYSSKGELLPRPFSKLYDHLRDFIVYIDKDSDKIIGCCALQFCWEYLAEIRSLAVHPDYLRQKIGTALAETVLAEAKLYKIEKVFTLTYKPGFFESIGFTQIDKSELPLIKIWSDCLLCVNFPNCDEIALIKDIS</sequence>
<dbReference type="InterPro" id="IPR010167">
    <property type="entry name" value="NH2A_AcTrfase"/>
</dbReference>
<dbReference type="NCBIfam" id="NF005840">
    <property type="entry name" value="PRK07757.1"/>
    <property type="match status" value="1"/>
</dbReference>
<evidence type="ECO:0000313" key="4">
    <source>
        <dbReference type="EMBL" id="CBX31013.1"/>
    </source>
</evidence>
<feature type="domain" description="N-acetyltransferase" evidence="3">
    <location>
        <begin position="6"/>
        <end position="147"/>
    </location>
</feature>
<evidence type="ECO:0000256" key="2">
    <source>
        <dbReference type="ARBA" id="ARBA00023315"/>
    </source>
</evidence>
<dbReference type="AlphaFoldDB" id="E1YLN0"/>
<proteinExistence type="predicted"/>